<keyword evidence="3" id="KW-1185">Reference proteome</keyword>
<dbReference type="RefSeq" id="XP_066931034.1">
    <property type="nucleotide sequence ID" value="XM_067074933.1"/>
</dbReference>
<dbReference type="SUPFAM" id="SSF53335">
    <property type="entry name" value="S-adenosyl-L-methionine-dependent methyltransferases"/>
    <property type="match status" value="1"/>
</dbReference>
<dbReference type="OrthoDB" id="5946569at2759"/>
<reference evidence="2" key="1">
    <citation type="submission" date="2021-01" db="UniProtKB">
        <authorList>
            <consortium name="EnsemblMetazoa"/>
        </authorList>
    </citation>
    <scope>IDENTIFICATION</scope>
</reference>
<accession>A0A7M5X686</accession>
<dbReference type="PANTHER" id="PTHR43861:SF1">
    <property type="entry name" value="TRANS-ACONITATE 2-METHYLTRANSFERASE"/>
    <property type="match status" value="1"/>
</dbReference>
<dbReference type="CDD" id="cd02440">
    <property type="entry name" value="AdoMet_MTases"/>
    <property type="match status" value="1"/>
</dbReference>
<dbReference type="PANTHER" id="PTHR43861">
    <property type="entry name" value="TRANS-ACONITATE 2-METHYLTRANSFERASE-RELATED"/>
    <property type="match status" value="1"/>
</dbReference>
<name>A0A7M5X686_9CNID</name>
<feature type="domain" description="Methyltransferase" evidence="1">
    <location>
        <begin position="45"/>
        <end position="145"/>
    </location>
</feature>
<evidence type="ECO:0000313" key="2">
    <source>
        <dbReference type="EnsemblMetazoa" id="CLYHEMP018602.1"/>
    </source>
</evidence>
<dbReference type="InterPro" id="IPR029063">
    <property type="entry name" value="SAM-dependent_MTases_sf"/>
</dbReference>
<dbReference type="Proteomes" id="UP000594262">
    <property type="component" value="Unplaced"/>
</dbReference>
<sequence length="263" mass="29877">MSHSSAMEASKSAKLYQHKTEGVQKKYGIQLLEYLPVKHGDIIGEIGCGSGNLAAILARLVGEEGRIIALDPNMERIKVAKKEYGNLKNIKFISCKSVHLPILKQKCYDSFISNAVLHWIPTEEKIITFRRILSVLKPGGYFVGNISFNRSTNMQLATAMLTLEEQEEISGFYYRENPEKLKTLLLDAGFEIVEYKYRYSEINLGTVSNFLDWITATYYGKFDFKAAYKHVKNDIDFMRLPSGDVKHTSEGALFVCRKPLLIE</sequence>
<dbReference type="InterPro" id="IPR025714">
    <property type="entry name" value="Methyltranfer_dom"/>
</dbReference>
<proteinExistence type="predicted"/>
<evidence type="ECO:0000259" key="1">
    <source>
        <dbReference type="Pfam" id="PF13847"/>
    </source>
</evidence>
<dbReference type="AlphaFoldDB" id="A0A7M5X686"/>
<protein>
    <recommendedName>
        <fullName evidence="1">Methyltransferase domain-containing protein</fullName>
    </recommendedName>
</protein>
<dbReference type="GeneID" id="136818602"/>
<dbReference type="Pfam" id="PF13847">
    <property type="entry name" value="Methyltransf_31"/>
    <property type="match status" value="1"/>
</dbReference>
<evidence type="ECO:0000313" key="3">
    <source>
        <dbReference type="Proteomes" id="UP000594262"/>
    </source>
</evidence>
<organism evidence="2 3">
    <name type="scientific">Clytia hemisphaerica</name>
    <dbReference type="NCBI Taxonomy" id="252671"/>
    <lineage>
        <taxon>Eukaryota</taxon>
        <taxon>Metazoa</taxon>
        <taxon>Cnidaria</taxon>
        <taxon>Hydrozoa</taxon>
        <taxon>Hydroidolina</taxon>
        <taxon>Leptothecata</taxon>
        <taxon>Obeliida</taxon>
        <taxon>Clytiidae</taxon>
        <taxon>Clytia</taxon>
    </lineage>
</organism>
<dbReference type="EnsemblMetazoa" id="CLYHEMT018602.1">
    <property type="protein sequence ID" value="CLYHEMP018602.1"/>
    <property type="gene ID" value="CLYHEMG018602"/>
</dbReference>
<dbReference type="Gene3D" id="3.40.50.150">
    <property type="entry name" value="Vaccinia Virus protein VP39"/>
    <property type="match status" value="1"/>
</dbReference>